<dbReference type="Pfam" id="PF06172">
    <property type="entry name" value="Cupin_5"/>
    <property type="match status" value="1"/>
</dbReference>
<sequence>MSSPPRPSTAGSTVPSIYNNDTLTPTFSVGEIPNETISTQTLIDSLHMVKHPEGGYFAEIDRDQRTVPNPFGDLTYATTAEKPFSGDNSIRNASTSILYLLTPHSPQGHFHRNAGRTVHTLIQGRGRYVLIHDDEEVEGDEGCSVGGKKRVESFVVGKDVEAGEKCVWIVEGGKYKASFLEVEDGVDEWESRLLISETVVPGFEYSDHDFLKEETFEKIVTEEQAEEMRWLVRKE</sequence>
<dbReference type="InterPro" id="IPR039935">
    <property type="entry name" value="YML079W-like"/>
</dbReference>
<comment type="caution">
    <text evidence="2">The sequence shown here is derived from an EMBL/GenBank/DDBJ whole genome shotgun (WGS) entry which is preliminary data.</text>
</comment>
<dbReference type="InterPro" id="IPR011051">
    <property type="entry name" value="RmlC_Cupin_sf"/>
</dbReference>
<name>A0ABR3QXP9_9PLEO</name>
<dbReference type="PANTHER" id="PTHR33387">
    <property type="entry name" value="RMLC-LIKE JELLY ROLL FOLD PROTEIN"/>
    <property type="match status" value="1"/>
</dbReference>
<reference evidence="2 3" key="1">
    <citation type="submission" date="2024-02" db="EMBL/GenBank/DDBJ databases">
        <title>De novo assembly and annotation of 12 fungi associated with fruit tree decline syndrome in Ontario, Canada.</title>
        <authorList>
            <person name="Sulman M."/>
            <person name="Ellouze W."/>
            <person name="Ilyukhin E."/>
        </authorList>
    </citation>
    <scope>NUCLEOTIDE SEQUENCE [LARGE SCALE GENOMIC DNA]</scope>
    <source>
        <strain evidence="2 3">M97-236</strain>
    </source>
</reference>
<feature type="domain" description="DUF985" evidence="1">
    <location>
        <begin position="40"/>
        <end position="210"/>
    </location>
</feature>
<dbReference type="PANTHER" id="PTHR33387:SF3">
    <property type="entry name" value="DUF985 DOMAIN-CONTAINING PROTEIN"/>
    <property type="match status" value="1"/>
</dbReference>
<gene>
    <name evidence="2" type="ORF">SLS59_007685</name>
</gene>
<keyword evidence="3" id="KW-1185">Reference proteome</keyword>
<dbReference type="CDD" id="cd06121">
    <property type="entry name" value="cupin_YML079wp"/>
    <property type="match status" value="1"/>
</dbReference>
<dbReference type="Proteomes" id="UP001521222">
    <property type="component" value="Unassembled WGS sequence"/>
</dbReference>
<dbReference type="Gene3D" id="2.60.120.10">
    <property type="entry name" value="Jelly Rolls"/>
    <property type="match status" value="1"/>
</dbReference>
<dbReference type="InterPro" id="IPR014710">
    <property type="entry name" value="RmlC-like_jellyroll"/>
</dbReference>
<organism evidence="2 3">
    <name type="scientific">Nothophoma quercina</name>
    <dbReference type="NCBI Taxonomy" id="749835"/>
    <lineage>
        <taxon>Eukaryota</taxon>
        <taxon>Fungi</taxon>
        <taxon>Dikarya</taxon>
        <taxon>Ascomycota</taxon>
        <taxon>Pezizomycotina</taxon>
        <taxon>Dothideomycetes</taxon>
        <taxon>Pleosporomycetidae</taxon>
        <taxon>Pleosporales</taxon>
        <taxon>Pleosporineae</taxon>
        <taxon>Didymellaceae</taxon>
        <taxon>Nothophoma</taxon>
    </lineage>
</organism>
<protein>
    <recommendedName>
        <fullName evidence="1">DUF985 domain-containing protein</fullName>
    </recommendedName>
</protein>
<evidence type="ECO:0000313" key="2">
    <source>
        <dbReference type="EMBL" id="KAL1596942.1"/>
    </source>
</evidence>
<proteinExistence type="predicted"/>
<evidence type="ECO:0000313" key="3">
    <source>
        <dbReference type="Proteomes" id="UP001521222"/>
    </source>
</evidence>
<dbReference type="EMBL" id="JAKIXB020000027">
    <property type="protein sequence ID" value="KAL1596942.1"/>
    <property type="molecule type" value="Genomic_DNA"/>
</dbReference>
<evidence type="ECO:0000259" key="1">
    <source>
        <dbReference type="Pfam" id="PF06172"/>
    </source>
</evidence>
<accession>A0ABR3QXP9</accession>
<dbReference type="InterPro" id="IPR009327">
    <property type="entry name" value="Cupin_DUF985"/>
</dbReference>
<dbReference type="SUPFAM" id="SSF51182">
    <property type="entry name" value="RmlC-like cupins"/>
    <property type="match status" value="1"/>
</dbReference>